<dbReference type="InterPro" id="IPR054593">
    <property type="entry name" value="Beta-mannosidase-like_N2"/>
</dbReference>
<reference evidence="8" key="1">
    <citation type="submission" date="2020-10" db="EMBL/GenBank/DDBJ databases">
        <authorList>
            <person name="Gilroy R."/>
        </authorList>
    </citation>
    <scope>NUCLEOTIDE SEQUENCE</scope>
    <source>
        <strain evidence="8">11167</strain>
    </source>
</reference>
<dbReference type="EMBL" id="JADIMU010000029">
    <property type="protein sequence ID" value="MBO8443022.1"/>
    <property type="molecule type" value="Genomic_DNA"/>
</dbReference>
<accession>A0A9D9E7V7</accession>
<sequence length="805" mass="90240">MKVTELSGSWTLRGLDNELLRDSCPALMREEVSFSMPADVHSILLDHHMIGDPYKGCKAQDSAFVTRTGWSMSTVFQWHREEGMRDNLILEGVDCLATVRLNGQDIGSCDNAFCRYIFPVTEALAEGRNILEIVFEPLDKVLDGKRKDHEGLPRQAMVRKSARHFGPYGLTPVGVYTMPTIVSDDTLLVESWNCTSRLVDHNWLLRFTMTGRVFRECEAMLTLEAAGHREEVTLHLAPWQNSWSHSFAIAQEDVAPWNPAGMGGAHIYPMSVSLAGFSDRRMIGFRTIEVDNSEDEAGRSFSILVNGERVFIKGFVWSGVDMLPGRVTSSRVIRALQSAVQAGFNAVRVHSSSAYESEVFYDSCDRLGLLVWQDFMFDEATYPQDEDFAHSVEAEVSYQVLRLKSHPSLAVLCGGGEKLPDQNDVHQVLSYDRLNHGVVERCAKALAPELAYVPHAAAETLESTLRRHDGRSWGLSFIADGTDLEHIRKDRGQLARFISSFSFPSLPSLSAVRGYVEEGEVNISADSMTRHQSAASDSDLIVSSILAHYRFPEGLEKMIYLSQLVQAEVVSRIVDRLRVEGPYSSGFFLKSLSSSWPAADESAIEYGGKWKMLMYRMRATLAPLSTICLRKGHFINILALNDSADESEVKVSLKFSSFKGDKLKMQVFRKVLPPHSLTQIANCDFSFIKDTRQAFAYVKLSTPEVYREELVLLDEPKRCHLCDPMLSVDLSRNGRNINCRVSCTHPAFHVVLDAGDIAGSFSDNLFSIRPTAQKIVSFQCEGDVDLEDFRKALRVYDLWWAGKTS</sequence>
<keyword evidence="5" id="KW-0326">Glycosidase</keyword>
<feature type="domain" description="Beta-mannosidase Ig-fold" evidence="6">
    <location>
        <begin position="722"/>
        <end position="799"/>
    </location>
</feature>
<dbReference type="EC" id="3.2.1.25" evidence="2"/>
<dbReference type="PANTHER" id="PTHR43730:SF1">
    <property type="entry name" value="BETA-MANNOSIDASE"/>
    <property type="match status" value="1"/>
</dbReference>
<dbReference type="GO" id="GO:0004567">
    <property type="term" value="F:beta-mannosidase activity"/>
    <property type="evidence" value="ECO:0007669"/>
    <property type="project" value="UniProtKB-EC"/>
</dbReference>
<dbReference type="Gene3D" id="2.60.120.260">
    <property type="entry name" value="Galactose-binding domain-like"/>
    <property type="match status" value="1"/>
</dbReference>
<reference evidence="8" key="2">
    <citation type="journal article" date="2021" name="PeerJ">
        <title>Extensive microbial diversity within the chicken gut microbiome revealed by metagenomics and culture.</title>
        <authorList>
            <person name="Gilroy R."/>
            <person name="Ravi A."/>
            <person name="Getino M."/>
            <person name="Pursley I."/>
            <person name="Horton D.L."/>
            <person name="Alikhan N.F."/>
            <person name="Baker D."/>
            <person name="Gharbi K."/>
            <person name="Hall N."/>
            <person name="Watson M."/>
            <person name="Adriaenssens E.M."/>
            <person name="Foster-Nyarko E."/>
            <person name="Jarju S."/>
            <person name="Secka A."/>
            <person name="Antonio M."/>
            <person name="Oren A."/>
            <person name="Chaudhuri R.R."/>
            <person name="La Ragione R."/>
            <person name="Hildebrand F."/>
            <person name="Pallen M.J."/>
        </authorList>
    </citation>
    <scope>NUCLEOTIDE SEQUENCE</scope>
    <source>
        <strain evidence="8">11167</strain>
    </source>
</reference>
<evidence type="ECO:0000259" key="6">
    <source>
        <dbReference type="Pfam" id="PF17753"/>
    </source>
</evidence>
<gene>
    <name evidence="8" type="ORF">IAC42_04610</name>
</gene>
<evidence type="ECO:0000259" key="7">
    <source>
        <dbReference type="Pfam" id="PF22666"/>
    </source>
</evidence>
<dbReference type="InterPro" id="IPR041625">
    <property type="entry name" value="Beta-mannosidase_Ig"/>
</dbReference>
<evidence type="ECO:0000313" key="8">
    <source>
        <dbReference type="EMBL" id="MBO8443022.1"/>
    </source>
</evidence>
<proteinExistence type="predicted"/>
<dbReference type="Proteomes" id="UP000823633">
    <property type="component" value="Unassembled WGS sequence"/>
</dbReference>
<name>A0A9D9E7V7_9SPIR</name>
<feature type="domain" description="Beta-mannosidase-like galactose-binding" evidence="7">
    <location>
        <begin position="31"/>
        <end position="166"/>
    </location>
</feature>
<evidence type="ECO:0000256" key="5">
    <source>
        <dbReference type="ARBA" id="ARBA00023295"/>
    </source>
</evidence>
<dbReference type="InterPro" id="IPR017853">
    <property type="entry name" value="GH"/>
</dbReference>
<dbReference type="SUPFAM" id="SSF49303">
    <property type="entry name" value="beta-Galactosidase/glucuronidase domain"/>
    <property type="match status" value="1"/>
</dbReference>
<dbReference type="SUPFAM" id="SSF51445">
    <property type="entry name" value="(Trans)glycosidases"/>
    <property type="match status" value="1"/>
</dbReference>
<evidence type="ECO:0000313" key="9">
    <source>
        <dbReference type="Proteomes" id="UP000823633"/>
    </source>
</evidence>
<evidence type="ECO:0000256" key="2">
    <source>
        <dbReference type="ARBA" id="ARBA00012754"/>
    </source>
</evidence>
<evidence type="ECO:0000256" key="1">
    <source>
        <dbReference type="ARBA" id="ARBA00000829"/>
    </source>
</evidence>
<dbReference type="Pfam" id="PF22666">
    <property type="entry name" value="Glyco_hydro_2_N2"/>
    <property type="match status" value="1"/>
</dbReference>
<dbReference type="InterPro" id="IPR036156">
    <property type="entry name" value="Beta-gal/glucu_dom_sf"/>
</dbReference>
<dbReference type="Gene3D" id="2.60.40.10">
    <property type="entry name" value="Immunoglobulins"/>
    <property type="match status" value="1"/>
</dbReference>
<dbReference type="InterPro" id="IPR050887">
    <property type="entry name" value="Beta-mannosidase_GH2"/>
</dbReference>
<protein>
    <recommendedName>
        <fullName evidence="2">beta-mannosidase</fullName>
        <ecNumber evidence="2">3.2.1.25</ecNumber>
    </recommendedName>
</protein>
<keyword evidence="3" id="KW-0378">Hydrolase</keyword>
<dbReference type="PANTHER" id="PTHR43730">
    <property type="entry name" value="BETA-MANNOSIDASE"/>
    <property type="match status" value="1"/>
</dbReference>
<evidence type="ECO:0000256" key="3">
    <source>
        <dbReference type="ARBA" id="ARBA00022801"/>
    </source>
</evidence>
<dbReference type="Pfam" id="PF17753">
    <property type="entry name" value="Ig_mannosidase"/>
    <property type="match status" value="1"/>
</dbReference>
<keyword evidence="4" id="KW-0325">Glycoprotein</keyword>
<dbReference type="AlphaFoldDB" id="A0A9D9E7V7"/>
<comment type="caution">
    <text evidence="8">The sequence shown here is derived from an EMBL/GenBank/DDBJ whole genome shotgun (WGS) entry which is preliminary data.</text>
</comment>
<dbReference type="SUPFAM" id="SSF49785">
    <property type="entry name" value="Galactose-binding domain-like"/>
    <property type="match status" value="1"/>
</dbReference>
<evidence type="ECO:0000256" key="4">
    <source>
        <dbReference type="ARBA" id="ARBA00023180"/>
    </source>
</evidence>
<dbReference type="GO" id="GO:0006516">
    <property type="term" value="P:glycoprotein catabolic process"/>
    <property type="evidence" value="ECO:0007669"/>
    <property type="project" value="TreeGrafter"/>
</dbReference>
<organism evidence="8 9">
    <name type="scientific">Candidatus Aphodenecus pullistercoris</name>
    <dbReference type="NCBI Taxonomy" id="2840669"/>
    <lineage>
        <taxon>Bacteria</taxon>
        <taxon>Pseudomonadati</taxon>
        <taxon>Spirochaetota</taxon>
        <taxon>Spirochaetia</taxon>
        <taxon>Spirochaetales</taxon>
        <taxon>Candidatus Aphodenecus</taxon>
    </lineage>
</organism>
<dbReference type="Gene3D" id="3.20.20.80">
    <property type="entry name" value="Glycosidases"/>
    <property type="match status" value="1"/>
</dbReference>
<dbReference type="InterPro" id="IPR013783">
    <property type="entry name" value="Ig-like_fold"/>
</dbReference>
<comment type="catalytic activity">
    <reaction evidence="1">
        <text>Hydrolysis of terminal, non-reducing beta-D-mannose residues in beta-D-mannosides.</text>
        <dbReference type="EC" id="3.2.1.25"/>
    </reaction>
</comment>
<dbReference type="InterPro" id="IPR008979">
    <property type="entry name" value="Galactose-bd-like_sf"/>
</dbReference>